<gene>
    <name evidence="3" type="ORF">HDF25_003312</name>
</gene>
<sequence>MNKSNRRKFIGTAAVLSVGTIATAMPLTTMNKNYPIVHHVFFWLKNPGSKEDRDQLITGVKTLSTIPTVREIHVGVVASTEKRDVVDNSWGVSELIFFSDLEGQETYQTHPIHLEFIKNYSHLWDKVIVYDIAQA</sequence>
<dbReference type="RefSeq" id="WP_184626592.1">
    <property type="nucleotide sequence ID" value="NZ_JACHCC010000008.1"/>
</dbReference>
<feature type="chain" id="PRO_5031255194" description="Stress-response A/B barrel domain-containing protein" evidence="1">
    <location>
        <begin position="25"/>
        <end position="135"/>
    </location>
</feature>
<evidence type="ECO:0000259" key="2">
    <source>
        <dbReference type="PROSITE" id="PS51502"/>
    </source>
</evidence>
<dbReference type="PROSITE" id="PS51502">
    <property type="entry name" value="S_R_A_B_BARREL"/>
    <property type="match status" value="1"/>
</dbReference>
<accession>A0A7X0J4S5</accession>
<organism evidence="3 4">
    <name type="scientific">Pedobacter cryoconitis</name>
    <dbReference type="NCBI Taxonomy" id="188932"/>
    <lineage>
        <taxon>Bacteria</taxon>
        <taxon>Pseudomonadati</taxon>
        <taxon>Bacteroidota</taxon>
        <taxon>Sphingobacteriia</taxon>
        <taxon>Sphingobacteriales</taxon>
        <taxon>Sphingobacteriaceae</taxon>
        <taxon>Pedobacter</taxon>
    </lineage>
</organism>
<feature type="signal peptide" evidence="1">
    <location>
        <begin position="1"/>
        <end position="24"/>
    </location>
</feature>
<reference evidence="3 4" key="1">
    <citation type="submission" date="2020-08" db="EMBL/GenBank/DDBJ databases">
        <title>Genomic Encyclopedia of Type Strains, Phase IV (KMG-V): Genome sequencing to study the core and pangenomes of soil and plant-associated prokaryotes.</title>
        <authorList>
            <person name="Whitman W."/>
        </authorList>
    </citation>
    <scope>NUCLEOTIDE SEQUENCE [LARGE SCALE GENOMIC DNA]</scope>
    <source>
        <strain evidence="3 4">M2T3</strain>
    </source>
</reference>
<dbReference type="Proteomes" id="UP000521017">
    <property type="component" value="Unassembled WGS sequence"/>
</dbReference>
<dbReference type="Gene3D" id="3.30.70.100">
    <property type="match status" value="1"/>
</dbReference>
<dbReference type="InterPro" id="IPR013097">
    <property type="entry name" value="Dabb"/>
</dbReference>
<dbReference type="EMBL" id="JACHCC010000008">
    <property type="protein sequence ID" value="MBB6501149.1"/>
    <property type="molecule type" value="Genomic_DNA"/>
</dbReference>
<keyword evidence="1" id="KW-0732">Signal</keyword>
<proteinExistence type="predicted"/>
<dbReference type="SUPFAM" id="SSF54909">
    <property type="entry name" value="Dimeric alpha+beta barrel"/>
    <property type="match status" value="1"/>
</dbReference>
<comment type="caution">
    <text evidence="3">The sequence shown here is derived from an EMBL/GenBank/DDBJ whole genome shotgun (WGS) entry which is preliminary data.</text>
</comment>
<dbReference type="Pfam" id="PF07876">
    <property type="entry name" value="Dabb"/>
    <property type="match status" value="1"/>
</dbReference>
<evidence type="ECO:0000313" key="3">
    <source>
        <dbReference type="EMBL" id="MBB6501149.1"/>
    </source>
</evidence>
<evidence type="ECO:0000313" key="4">
    <source>
        <dbReference type="Proteomes" id="UP000521017"/>
    </source>
</evidence>
<evidence type="ECO:0000256" key="1">
    <source>
        <dbReference type="SAM" id="SignalP"/>
    </source>
</evidence>
<dbReference type="InterPro" id="IPR011008">
    <property type="entry name" value="Dimeric_a/b-barrel"/>
</dbReference>
<dbReference type="SMART" id="SM00886">
    <property type="entry name" value="Dabb"/>
    <property type="match status" value="1"/>
</dbReference>
<name>A0A7X0J4S5_9SPHI</name>
<protein>
    <recommendedName>
        <fullName evidence="2">Stress-response A/B barrel domain-containing protein</fullName>
    </recommendedName>
</protein>
<feature type="domain" description="Stress-response A/B barrel" evidence="2">
    <location>
        <begin position="36"/>
        <end position="132"/>
    </location>
</feature>
<dbReference type="AlphaFoldDB" id="A0A7X0J4S5"/>